<protein>
    <submittedName>
        <fullName evidence="1">Uncharacterized protein</fullName>
    </submittedName>
</protein>
<keyword evidence="2" id="KW-1185">Reference proteome</keyword>
<sequence>MYEVSPEQLERLAQGLPVGGRLRVGHDCGEGKCMVVNREADHLSCYCHRCGGTGFKREHESIEAKLARIQAEQTSECRVRATVELPEPRVYDTQEWPLDAKVWFFKYGISLRMMSELGLYWCPAIGRVVLPIIEGNNPVYWTARSQTRQPKWLTPDVPKSGLVAKYGVGKGDTIALCEDPLSAYKVGMVTEAWSLLGTKMHESVVVALVGSGKRVAVWLDDDQGRSNGSNPGQDAARKIAHRLRAFGLDVRNVRSPKDAKAYGPDYIQEKLCPLT</sequence>
<dbReference type="InterPro" id="IPR034154">
    <property type="entry name" value="TOPRIM_DnaG/twinkle"/>
</dbReference>
<dbReference type="EMBL" id="AB720063">
    <property type="protein sequence ID" value="BAM29114.1"/>
    <property type="molecule type" value="Genomic_DNA"/>
</dbReference>
<proteinExistence type="predicted"/>
<evidence type="ECO:0000313" key="2">
    <source>
        <dbReference type="Proteomes" id="UP000003122"/>
    </source>
</evidence>
<organism evidence="1 2">
    <name type="scientific">Xanthomonas phage CP1</name>
    <dbReference type="NCBI Taxonomy" id="2994055"/>
    <lineage>
        <taxon>Viruses</taxon>
        <taxon>Duplodnaviria</taxon>
        <taxon>Heunggongvirae</taxon>
        <taxon>Uroviricota</taxon>
        <taxon>Caudoviricetes</taxon>
        <taxon>Klementvirus</taxon>
        <taxon>Klementvirus CP1</taxon>
    </lineage>
</organism>
<dbReference type="CDD" id="cd01029">
    <property type="entry name" value="TOPRIM_primases"/>
    <property type="match status" value="1"/>
</dbReference>
<name>I7GSM0_9CAUD</name>
<evidence type="ECO:0000313" key="1">
    <source>
        <dbReference type="EMBL" id="BAM29114.1"/>
    </source>
</evidence>
<dbReference type="KEGG" id="vg:14297629"/>
<dbReference type="Proteomes" id="UP000003122">
    <property type="component" value="Segment"/>
</dbReference>
<dbReference type="OrthoDB" id="5323at10239"/>
<dbReference type="Gene3D" id="3.40.1360.10">
    <property type="match status" value="1"/>
</dbReference>
<dbReference type="GeneID" id="14297629"/>
<reference evidence="1 2" key="1">
    <citation type="journal article" date="2014" name="Appl. Environ. Microbiol.">
        <title>Characterization of Bacteriophages Cp1 and Cp2, the Strain-Typing Agents for Xanthomonas axonopodis pv. citri.</title>
        <authorList>
            <person name="Ahmad A.A."/>
            <person name="Ogawa M."/>
            <person name="Kawasaki T."/>
            <person name="Fujie M."/>
            <person name="Yamada T."/>
        </authorList>
    </citation>
    <scope>NUCLEOTIDE SEQUENCE [LARGE SCALE GENOMIC DNA]</scope>
</reference>
<accession>I7GSM0</accession>
<dbReference type="RefSeq" id="YP_007238112.1">
    <property type="nucleotide sequence ID" value="NC_019933.2"/>
</dbReference>